<feature type="domain" description="Stress-response A/B barrel" evidence="1">
    <location>
        <begin position="2"/>
        <end position="98"/>
    </location>
</feature>
<evidence type="ECO:0000259" key="1">
    <source>
        <dbReference type="PROSITE" id="PS51502"/>
    </source>
</evidence>
<dbReference type="SUPFAM" id="SSF54909">
    <property type="entry name" value="Dimeric alpha+beta barrel"/>
    <property type="match status" value="1"/>
</dbReference>
<evidence type="ECO:0000313" key="2">
    <source>
        <dbReference type="EMBL" id="QDU28644.1"/>
    </source>
</evidence>
<name>A0A517YEI1_9BACT</name>
<keyword evidence="3" id="KW-1185">Reference proteome</keyword>
<gene>
    <name evidence="2" type="ORF">ETAA8_37470</name>
</gene>
<dbReference type="InterPro" id="IPR011008">
    <property type="entry name" value="Dimeric_a/b-barrel"/>
</dbReference>
<dbReference type="Pfam" id="PF07876">
    <property type="entry name" value="Dabb"/>
    <property type="match status" value="1"/>
</dbReference>
<dbReference type="OrthoDB" id="8114960at2"/>
<proteinExistence type="predicted"/>
<protein>
    <submittedName>
        <fullName evidence="2">Stress responsive A/B Barrel Domain protein</fullName>
    </submittedName>
</protein>
<dbReference type="EMBL" id="CP036274">
    <property type="protein sequence ID" value="QDU28644.1"/>
    <property type="molecule type" value="Genomic_DNA"/>
</dbReference>
<accession>A0A517YEI1</accession>
<dbReference type="RefSeq" id="WP_145091281.1">
    <property type="nucleotide sequence ID" value="NZ_CP036274.1"/>
</dbReference>
<evidence type="ECO:0000313" key="3">
    <source>
        <dbReference type="Proteomes" id="UP000315017"/>
    </source>
</evidence>
<dbReference type="InterPro" id="IPR013097">
    <property type="entry name" value="Dabb"/>
</dbReference>
<dbReference type="SMART" id="SM00886">
    <property type="entry name" value="Dabb"/>
    <property type="match status" value="1"/>
</dbReference>
<sequence length="102" mass="11590">MLAHMVYFNLKDRAEASVEGMLAACKKYLSGHPGTVFFAVGKVVPDLTRPVNITDFDIALHVVFDGRPAHDAYQTHPRHIQFIEENKANWDKVRVFDSYVSQ</sequence>
<organism evidence="2 3">
    <name type="scientific">Anatilimnocola aggregata</name>
    <dbReference type="NCBI Taxonomy" id="2528021"/>
    <lineage>
        <taxon>Bacteria</taxon>
        <taxon>Pseudomonadati</taxon>
        <taxon>Planctomycetota</taxon>
        <taxon>Planctomycetia</taxon>
        <taxon>Pirellulales</taxon>
        <taxon>Pirellulaceae</taxon>
        <taxon>Anatilimnocola</taxon>
    </lineage>
</organism>
<dbReference type="KEGG" id="aagg:ETAA8_37470"/>
<dbReference type="Proteomes" id="UP000315017">
    <property type="component" value="Chromosome"/>
</dbReference>
<dbReference type="Gene3D" id="3.30.70.100">
    <property type="match status" value="1"/>
</dbReference>
<dbReference type="PROSITE" id="PS51502">
    <property type="entry name" value="S_R_A_B_BARREL"/>
    <property type="match status" value="1"/>
</dbReference>
<dbReference type="AlphaFoldDB" id="A0A517YEI1"/>
<reference evidence="2 3" key="1">
    <citation type="submission" date="2019-02" db="EMBL/GenBank/DDBJ databases">
        <title>Deep-cultivation of Planctomycetes and their phenomic and genomic characterization uncovers novel biology.</title>
        <authorList>
            <person name="Wiegand S."/>
            <person name="Jogler M."/>
            <person name="Boedeker C."/>
            <person name="Pinto D."/>
            <person name="Vollmers J."/>
            <person name="Rivas-Marin E."/>
            <person name="Kohn T."/>
            <person name="Peeters S.H."/>
            <person name="Heuer A."/>
            <person name="Rast P."/>
            <person name="Oberbeckmann S."/>
            <person name="Bunk B."/>
            <person name="Jeske O."/>
            <person name="Meyerdierks A."/>
            <person name="Storesund J.E."/>
            <person name="Kallscheuer N."/>
            <person name="Luecker S."/>
            <person name="Lage O.M."/>
            <person name="Pohl T."/>
            <person name="Merkel B.J."/>
            <person name="Hornburger P."/>
            <person name="Mueller R.-W."/>
            <person name="Bruemmer F."/>
            <person name="Labrenz M."/>
            <person name="Spormann A.M."/>
            <person name="Op den Camp H."/>
            <person name="Overmann J."/>
            <person name="Amann R."/>
            <person name="Jetten M.S.M."/>
            <person name="Mascher T."/>
            <person name="Medema M.H."/>
            <person name="Devos D.P."/>
            <person name="Kaster A.-K."/>
            <person name="Ovreas L."/>
            <person name="Rohde M."/>
            <person name="Galperin M.Y."/>
            <person name="Jogler C."/>
        </authorList>
    </citation>
    <scope>NUCLEOTIDE SEQUENCE [LARGE SCALE GENOMIC DNA]</scope>
    <source>
        <strain evidence="2 3">ETA_A8</strain>
    </source>
</reference>